<dbReference type="InterPro" id="IPR036291">
    <property type="entry name" value="NAD(P)-bd_dom_sf"/>
</dbReference>
<dbReference type="CDD" id="cd08247">
    <property type="entry name" value="AST1_like"/>
    <property type="match status" value="1"/>
</dbReference>
<dbReference type="GO" id="GO:0006974">
    <property type="term" value="P:DNA damage response"/>
    <property type="evidence" value="ECO:0007669"/>
    <property type="project" value="EnsemblFungi"/>
</dbReference>
<reference evidence="7 8" key="1">
    <citation type="submission" date="2014-12" db="EMBL/GenBank/DDBJ databases">
        <authorList>
            <person name="Neuveglise Cecile"/>
        </authorList>
    </citation>
    <scope>NUCLEOTIDE SEQUENCE [LARGE SCALE GENOMIC DNA]</scope>
    <source>
        <strain evidence="7 8">CBS 12615</strain>
    </source>
</reference>
<dbReference type="InterPro" id="IPR020843">
    <property type="entry name" value="ER"/>
</dbReference>
<dbReference type="SUPFAM" id="SSF51735">
    <property type="entry name" value="NAD(P)-binding Rossmann-fold domains"/>
    <property type="match status" value="1"/>
</dbReference>
<comment type="subcellular location">
    <subcellularLocation>
        <location evidence="2">Lipid droplet</location>
    </subcellularLocation>
    <subcellularLocation>
        <location evidence="1">Mitochondrion</location>
    </subcellularLocation>
</comment>
<evidence type="ECO:0000313" key="7">
    <source>
        <dbReference type="EMBL" id="CEP64323.1"/>
    </source>
</evidence>
<dbReference type="GO" id="GO:0005811">
    <property type="term" value="C:lipid droplet"/>
    <property type="evidence" value="ECO:0007669"/>
    <property type="project" value="UniProtKB-SubCell"/>
</dbReference>
<dbReference type="PANTHER" id="PTHR11695">
    <property type="entry name" value="ALCOHOL DEHYDROGENASE RELATED"/>
    <property type="match status" value="1"/>
</dbReference>
<dbReference type="InterPro" id="IPR050700">
    <property type="entry name" value="YIM1/Zinc_Alcohol_DH_Fams"/>
</dbReference>
<evidence type="ECO:0000259" key="6">
    <source>
        <dbReference type="SMART" id="SM00829"/>
    </source>
</evidence>
<dbReference type="Gene3D" id="3.40.50.720">
    <property type="entry name" value="NAD(P)-binding Rossmann-like Domain"/>
    <property type="match status" value="1"/>
</dbReference>
<evidence type="ECO:0000256" key="4">
    <source>
        <dbReference type="ARBA" id="ARBA00023128"/>
    </source>
</evidence>
<protein>
    <submittedName>
        <fullName evidence="7">LALA0S11e01508g1_1</fullName>
    </submittedName>
</protein>
<dbReference type="RefSeq" id="XP_022630531.1">
    <property type="nucleotide sequence ID" value="XM_022775151.1"/>
</dbReference>
<dbReference type="AlphaFoldDB" id="A0A0C7NF36"/>
<proteinExistence type="inferred from homology"/>
<sequence>MVQITNRAVTFINNKSEPSITSREINFETCYGAKEIVVKIHAAALNPIDVLVYHGAFPWLAGKQEKTFSRDYSGEVVKVGSNVKGFEVGDKIVGLFQHFWGAQGTLSNYLVLDPTVHCAVAKVQAVEDPKYSDYVVNAAYPLVFGTAYQALTGYGQKLGPDSRILVIGASTSVSNALIQIAKNHLKVGTVVGTCSKKSVDYNKALGFDHLVAYDEGNTVQEVQKLVKNDFGNQKFDLIFDSVGSSEFFPQISEILKDKSENSYYSSIVGDSKLNYGHVSLTSLLPNWETLRRWGPFRKYNYKYVLLRKDPQAMALAAQMIAEKKYKPPIDSVYKFDDFADAFERLYSNRAKGKVVIEVI</sequence>
<evidence type="ECO:0000313" key="8">
    <source>
        <dbReference type="Proteomes" id="UP000054304"/>
    </source>
</evidence>
<dbReference type="OrthoDB" id="3509362at2759"/>
<dbReference type="SUPFAM" id="SSF50129">
    <property type="entry name" value="GroES-like"/>
    <property type="match status" value="1"/>
</dbReference>
<dbReference type="GO" id="GO:0018455">
    <property type="term" value="F:alcohol dehydrogenase [NAD(P)+] activity"/>
    <property type="evidence" value="ECO:0007669"/>
    <property type="project" value="EnsemblFungi"/>
</dbReference>
<dbReference type="InterPro" id="IPR013154">
    <property type="entry name" value="ADH-like_N"/>
</dbReference>
<evidence type="ECO:0000256" key="5">
    <source>
        <dbReference type="ARBA" id="ARBA00038249"/>
    </source>
</evidence>
<dbReference type="HOGENOM" id="CLU_026673_3_3_1"/>
<dbReference type="Pfam" id="PF13602">
    <property type="entry name" value="ADH_zinc_N_2"/>
    <property type="match status" value="1"/>
</dbReference>
<evidence type="ECO:0000256" key="2">
    <source>
        <dbReference type="ARBA" id="ARBA00004502"/>
    </source>
</evidence>
<dbReference type="Proteomes" id="UP000054304">
    <property type="component" value="Unassembled WGS sequence"/>
</dbReference>
<evidence type="ECO:0000256" key="1">
    <source>
        <dbReference type="ARBA" id="ARBA00004173"/>
    </source>
</evidence>
<keyword evidence="3" id="KW-0551">Lipid droplet</keyword>
<accession>A0A0C7NF36</accession>
<dbReference type="GO" id="GO:0005739">
    <property type="term" value="C:mitochondrion"/>
    <property type="evidence" value="ECO:0007669"/>
    <property type="project" value="UniProtKB-SubCell"/>
</dbReference>
<dbReference type="Pfam" id="PF08240">
    <property type="entry name" value="ADH_N"/>
    <property type="match status" value="1"/>
</dbReference>
<dbReference type="PANTHER" id="PTHR11695:SF294">
    <property type="entry name" value="RETICULON-4-INTERACTING PROTEIN 1, MITOCHONDRIAL"/>
    <property type="match status" value="1"/>
</dbReference>
<dbReference type="SMART" id="SM00829">
    <property type="entry name" value="PKS_ER"/>
    <property type="match status" value="1"/>
</dbReference>
<keyword evidence="8" id="KW-1185">Reference proteome</keyword>
<gene>
    <name evidence="7" type="ORF">LALA0_S11e01508g</name>
</gene>
<comment type="similarity">
    <text evidence="5">Belongs to the YIM1 family.</text>
</comment>
<feature type="domain" description="Enoyl reductase (ER)" evidence="6">
    <location>
        <begin position="21"/>
        <end position="356"/>
    </location>
</feature>
<dbReference type="Gene3D" id="3.90.180.10">
    <property type="entry name" value="Medium-chain alcohol dehydrogenases, catalytic domain"/>
    <property type="match status" value="1"/>
</dbReference>
<dbReference type="GeneID" id="34687871"/>
<dbReference type="EMBL" id="LN736370">
    <property type="protein sequence ID" value="CEP64323.1"/>
    <property type="molecule type" value="Genomic_DNA"/>
</dbReference>
<name>A0A0C7NF36_9SACH</name>
<organism evidence="7 8">
    <name type="scientific">Lachancea lanzarotensis</name>
    <dbReference type="NCBI Taxonomy" id="1245769"/>
    <lineage>
        <taxon>Eukaryota</taxon>
        <taxon>Fungi</taxon>
        <taxon>Dikarya</taxon>
        <taxon>Ascomycota</taxon>
        <taxon>Saccharomycotina</taxon>
        <taxon>Saccharomycetes</taxon>
        <taxon>Saccharomycetales</taxon>
        <taxon>Saccharomycetaceae</taxon>
        <taxon>Lachancea</taxon>
    </lineage>
</organism>
<dbReference type="InterPro" id="IPR011032">
    <property type="entry name" value="GroES-like_sf"/>
</dbReference>
<keyword evidence="4" id="KW-0496">Mitochondrion</keyword>
<evidence type="ECO:0000256" key="3">
    <source>
        <dbReference type="ARBA" id="ARBA00022677"/>
    </source>
</evidence>